<protein>
    <submittedName>
        <fullName evidence="2">Uncharacterized protein</fullName>
    </submittedName>
</protein>
<keyword evidence="3" id="KW-1185">Reference proteome</keyword>
<organism evidence="2 3">
    <name type="scientific">Rehmannia glutinosa</name>
    <name type="common">Chinese foxglove</name>
    <dbReference type="NCBI Taxonomy" id="99300"/>
    <lineage>
        <taxon>Eukaryota</taxon>
        <taxon>Viridiplantae</taxon>
        <taxon>Streptophyta</taxon>
        <taxon>Embryophyta</taxon>
        <taxon>Tracheophyta</taxon>
        <taxon>Spermatophyta</taxon>
        <taxon>Magnoliopsida</taxon>
        <taxon>eudicotyledons</taxon>
        <taxon>Gunneridae</taxon>
        <taxon>Pentapetalae</taxon>
        <taxon>asterids</taxon>
        <taxon>lamiids</taxon>
        <taxon>Lamiales</taxon>
        <taxon>Orobanchaceae</taxon>
        <taxon>Rehmannieae</taxon>
        <taxon>Rehmannia</taxon>
    </lineage>
</organism>
<dbReference type="Proteomes" id="UP001318860">
    <property type="component" value="Unassembled WGS sequence"/>
</dbReference>
<name>A0ABR0U7E4_REHGL</name>
<evidence type="ECO:0000313" key="3">
    <source>
        <dbReference type="Proteomes" id="UP001318860"/>
    </source>
</evidence>
<feature type="compositionally biased region" description="Basic and acidic residues" evidence="1">
    <location>
        <begin position="123"/>
        <end position="271"/>
    </location>
</feature>
<feature type="compositionally biased region" description="Basic and acidic residues" evidence="1">
    <location>
        <begin position="89"/>
        <end position="109"/>
    </location>
</feature>
<reference evidence="2 3" key="1">
    <citation type="journal article" date="2021" name="Comput. Struct. Biotechnol. J.">
        <title>De novo genome assembly of the potent medicinal plant Rehmannia glutinosa using nanopore technology.</title>
        <authorList>
            <person name="Ma L."/>
            <person name="Dong C."/>
            <person name="Song C."/>
            <person name="Wang X."/>
            <person name="Zheng X."/>
            <person name="Niu Y."/>
            <person name="Chen S."/>
            <person name="Feng W."/>
        </authorList>
    </citation>
    <scope>NUCLEOTIDE SEQUENCE [LARGE SCALE GENOMIC DNA]</scope>
    <source>
        <strain evidence="2">DH-2019</strain>
    </source>
</reference>
<comment type="caution">
    <text evidence="2">The sequence shown here is derived from an EMBL/GenBank/DDBJ whole genome shotgun (WGS) entry which is preliminary data.</text>
</comment>
<sequence length="271" mass="30144">MGACASKFNVFKDDADAPPPAPKEEMVSREVNLAEEVVKKEDEPAVAADSEETKSPSLGHLLKENEEVKQEDATDAKPQETGNVTEKAPATDHGLKPENSEEKKAEDVKPASQLVEVEASQTKTEEKPSETTKIESLEKVETKKTEENKPDEKSGTDKKPEVPETENKKIEEKKSETTKTETPETKKIEVEKTVSDAEKKKTDENTKIETLTKIEDKQVVEPPKIESPLEKKPDEKSVTDKKPETPEIKTEEQKPVLDAEKAKTGEDKTKK</sequence>
<accession>A0ABR0U7E4</accession>
<gene>
    <name evidence="2" type="ORF">DH2020_047851</name>
</gene>
<dbReference type="EMBL" id="JABTTQ020003341">
    <property type="protein sequence ID" value="KAK6118434.1"/>
    <property type="molecule type" value="Genomic_DNA"/>
</dbReference>
<evidence type="ECO:0000313" key="2">
    <source>
        <dbReference type="EMBL" id="KAK6118434.1"/>
    </source>
</evidence>
<feature type="region of interest" description="Disordered" evidence="1">
    <location>
        <begin position="1"/>
        <end position="271"/>
    </location>
</feature>
<feature type="compositionally biased region" description="Basic and acidic residues" evidence="1">
    <location>
        <begin position="61"/>
        <end position="78"/>
    </location>
</feature>
<proteinExistence type="predicted"/>
<evidence type="ECO:0000256" key="1">
    <source>
        <dbReference type="SAM" id="MobiDB-lite"/>
    </source>
</evidence>